<evidence type="ECO:0000313" key="1">
    <source>
        <dbReference type="EMBL" id="KUG25741.1"/>
    </source>
</evidence>
<organism evidence="1">
    <name type="scientific">hydrocarbon metagenome</name>
    <dbReference type="NCBI Taxonomy" id="938273"/>
    <lineage>
        <taxon>unclassified sequences</taxon>
        <taxon>metagenomes</taxon>
        <taxon>ecological metagenomes</taxon>
    </lineage>
</organism>
<name>A0A0W8FXY4_9ZZZZ</name>
<sequence length="197" mass="22655">MSAQPLDEDVSFLSNYIISEEFLSIRNSVDDLSAIDSLYKKALNYHNDDIAEALLTVMFASLAFKELPIQVPIIGLKLVLPLTRIEDHIFNNKIDALPKNIFFNSPKSKFGDKDKITHFFGSAYLSYTVTLFKLSKFMGIFVEFFEAAFKVDGFLDYRDMKVNNLGELFGLSLRKNPELLPSQVLKFYDLFYFRLTN</sequence>
<reference evidence="1" key="1">
    <citation type="journal article" date="2015" name="Proc. Natl. Acad. Sci. U.S.A.">
        <title>Networks of energetic and metabolic interactions define dynamics in microbial communities.</title>
        <authorList>
            <person name="Embree M."/>
            <person name="Liu J.K."/>
            <person name="Al-Bassam M.M."/>
            <person name="Zengler K."/>
        </authorList>
    </citation>
    <scope>NUCLEOTIDE SEQUENCE</scope>
</reference>
<dbReference type="EMBL" id="LNQE01000611">
    <property type="protein sequence ID" value="KUG25741.1"/>
    <property type="molecule type" value="Genomic_DNA"/>
</dbReference>
<comment type="caution">
    <text evidence="1">The sequence shown here is derived from an EMBL/GenBank/DDBJ whole genome shotgun (WGS) entry which is preliminary data.</text>
</comment>
<dbReference type="AlphaFoldDB" id="A0A0W8FXY4"/>
<accession>A0A0W8FXY4</accession>
<gene>
    <name evidence="1" type="ORF">ASZ90_004432</name>
</gene>
<proteinExistence type="predicted"/>
<protein>
    <submittedName>
        <fullName evidence="1">Uncharacterized protein</fullName>
    </submittedName>
</protein>